<comment type="caution">
    <text evidence="10">The sequence shown here is derived from an EMBL/GenBank/DDBJ whole genome shotgun (WGS) entry which is preliminary data.</text>
</comment>
<dbReference type="Pfam" id="PF03186">
    <property type="entry name" value="CobD_Cbib"/>
    <property type="match status" value="1"/>
</dbReference>
<dbReference type="RefSeq" id="WP_202765629.1">
    <property type="nucleotide sequence ID" value="NZ_JAESWA010000001.1"/>
</dbReference>
<evidence type="ECO:0000256" key="4">
    <source>
        <dbReference type="ARBA" id="ARBA00022475"/>
    </source>
</evidence>
<evidence type="ECO:0000256" key="5">
    <source>
        <dbReference type="ARBA" id="ARBA00022573"/>
    </source>
</evidence>
<dbReference type="AlphaFoldDB" id="A0A937FBW0"/>
<evidence type="ECO:0000256" key="7">
    <source>
        <dbReference type="ARBA" id="ARBA00022989"/>
    </source>
</evidence>
<dbReference type="GO" id="GO:0048472">
    <property type="term" value="F:threonine-phosphate decarboxylase activity"/>
    <property type="evidence" value="ECO:0007669"/>
    <property type="project" value="InterPro"/>
</dbReference>
<evidence type="ECO:0000256" key="6">
    <source>
        <dbReference type="ARBA" id="ARBA00022692"/>
    </source>
</evidence>
<evidence type="ECO:0000256" key="2">
    <source>
        <dbReference type="ARBA" id="ARBA00004953"/>
    </source>
</evidence>
<keyword evidence="8 9" id="KW-0472">Membrane</keyword>
<name>A0A937FBW0_9CLOT</name>
<dbReference type="GO" id="GO:0009236">
    <property type="term" value="P:cobalamin biosynthetic process"/>
    <property type="evidence" value="ECO:0007669"/>
    <property type="project" value="UniProtKB-UniRule"/>
</dbReference>
<feature type="transmembrane region" description="Helical" evidence="9">
    <location>
        <begin position="77"/>
        <end position="95"/>
    </location>
</feature>
<dbReference type="PANTHER" id="PTHR34308">
    <property type="entry name" value="COBALAMIN BIOSYNTHESIS PROTEIN CBIB"/>
    <property type="match status" value="1"/>
</dbReference>
<comment type="subcellular location">
    <subcellularLocation>
        <location evidence="1 9">Cell membrane</location>
        <topology evidence="1 9">Multi-pass membrane protein</topology>
    </subcellularLocation>
</comment>
<protein>
    <recommendedName>
        <fullName evidence="9">Cobalamin biosynthesis protein CobD</fullName>
    </recommendedName>
</protein>
<dbReference type="GO" id="GO:0015420">
    <property type="term" value="F:ABC-type vitamin B12 transporter activity"/>
    <property type="evidence" value="ECO:0007669"/>
    <property type="project" value="UniProtKB-UniRule"/>
</dbReference>
<organism evidence="10 11">
    <name type="scientific">Clostridium paridis</name>
    <dbReference type="NCBI Taxonomy" id="2803863"/>
    <lineage>
        <taxon>Bacteria</taxon>
        <taxon>Bacillati</taxon>
        <taxon>Bacillota</taxon>
        <taxon>Clostridia</taxon>
        <taxon>Eubacteriales</taxon>
        <taxon>Clostridiaceae</taxon>
        <taxon>Clostridium</taxon>
    </lineage>
</organism>
<accession>A0A937FBW0</accession>
<comment type="similarity">
    <text evidence="3 9">Belongs to the CobD/CbiB family.</text>
</comment>
<evidence type="ECO:0000313" key="11">
    <source>
        <dbReference type="Proteomes" id="UP000623681"/>
    </source>
</evidence>
<reference evidence="10" key="1">
    <citation type="submission" date="2021-01" db="EMBL/GenBank/DDBJ databases">
        <title>Genome public.</title>
        <authorList>
            <person name="Liu C."/>
            <person name="Sun Q."/>
        </authorList>
    </citation>
    <scope>NUCLEOTIDE SEQUENCE</scope>
    <source>
        <strain evidence="10">YIM B02565</strain>
    </source>
</reference>
<sequence>MDLFLSFLLDTAIGDPYSFPHPVKFIGKYIKTFEKFARSKNPGNKKLRYFWGPLLCISTILIVFLVTYGILKLAYNVNIYLFHIINILILWTTIAPKCLSDEGYKVYKPLKEEDISKARERISYLVSRDTKGLDKEGICKATVETILENTSDGVIAPLFFAIIGGAPLAMAYKAVNTLDSMVGYKNEKYMDLGFFSAKVDDLFNLIPARISGILIIISSFFLRYDTKGAFHIFIRDRKNHKSPNSAHPEAAGAGALGVRLGGPTSYFGKVLEKPYIGDKKKELEAYDIIKSIKLLYASTILIMVIYILLMIKLNNLI</sequence>
<dbReference type="PANTHER" id="PTHR34308:SF1">
    <property type="entry name" value="COBALAMIN BIOSYNTHESIS PROTEIN CBIB"/>
    <property type="match status" value="1"/>
</dbReference>
<feature type="transmembrane region" description="Helical" evidence="9">
    <location>
        <begin position="154"/>
        <end position="175"/>
    </location>
</feature>
<proteinExistence type="inferred from homology"/>
<evidence type="ECO:0000256" key="9">
    <source>
        <dbReference type="HAMAP-Rule" id="MF_00024"/>
    </source>
</evidence>
<keyword evidence="7 9" id="KW-1133">Transmembrane helix</keyword>
<evidence type="ECO:0000256" key="8">
    <source>
        <dbReference type="ARBA" id="ARBA00023136"/>
    </source>
</evidence>
<dbReference type="EMBL" id="JAESWA010000001">
    <property type="protein sequence ID" value="MBL4930244.1"/>
    <property type="molecule type" value="Genomic_DNA"/>
</dbReference>
<evidence type="ECO:0000256" key="3">
    <source>
        <dbReference type="ARBA" id="ARBA00006263"/>
    </source>
</evidence>
<comment type="function">
    <text evidence="9">Converts cobyric acid to cobinamide by the addition of aminopropanol on the F carboxylic group.</text>
</comment>
<keyword evidence="11" id="KW-1185">Reference proteome</keyword>
<dbReference type="GO" id="GO:0005886">
    <property type="term" value="C:plasma membrane"/>
    <property type="evidence" value="ECO:0007669"/>
    <property type="project" value="UniProtKB-SubCell"/>
</dbReference>
<keyword evidence="6 9" id="KW-0812">Transmembrane</keyword>
<evidence type="ECO:0000313" key="10">
    <source>
        <dbReference type="EMBL" id="MBL4930244.1"/>
    </source>
</evidence>
<feature type="transmembrane region" description="Helical" evidence="9">
    <location>
        <begin position="202"/>
        <end position="222"/>
    </location>
</feature>
<keyword evidence="5 9" id="KW-0169">Cobalamin biosynthesis</keyword>
<dbReference type="Proteomes" id="UP000623681">
    <property type="component" value="Unassembled WGS sequence"/>
</dbReference>
<gene>
    <name evidence="9" type="primary">cobD</name>
    <name evidence="10" type="ORF">JK634_00255</name>
</gene>
<dbReference type="NCBIfam" id="TIGR00380">
    <property type="entry name" value="cobal_cbiB"/>
    <property type="match status" value="1"/>
</dbReference>
<feature type="transmembrane region" description="Helical" evidence="9">
    <location>
        <begin position="294"/>
        <end position="311"/>
    </location>
</feature>
<comment type="pathway">
    <text evidence="2 9">Cofactor biosynthesis; adenosylcobalamin biosynthesis.</text>
</comment>
<feature type="transmembrane region" description="Helical" evidence="9">
    <location>
        <begin position="49"/>
        <end position="71"/>
    </location>
</feature>
<keyword evidence="4 9" id="KW-1003">Cell membrane</keyword>
<dbReference type="HAMAP" id="MF_00024">
    <property type="entry name" value="CobD_CbiB"/>
    <property type="match status" value="1"/>
</dbReference>
<dbReference type="InterPro" id="IPR004485">
    <property type="entry name" value="Cobalamin_biosynth_CobD/CbiB"/>
</dbReference>
<evidence type="ECO:0000256" key="1">
    <source>
        <dbReference type="ARBA" id="ARBA00004651"/>
    </source>
</evidence>